<dbReference type="RefSeq" id="WP_348943740.1">
    <property type="nucleotide sequence ID" value="NZ_CP157355.1"/>
</dbReference>
<keyword evidence="1" id="KW-0812">Transmembrane</keyword>
<dbReference type="PIRSF" id="PIRSF004525">
    <property type="entry name" value="Pilin_peptidase-dep_B_prd"/>
    <property type="match status" value="1"/>
</dbReference>
<organism evidence="2">
    <name type="scientific">Chitinibacter mangrovi</name>
    <dbReference type="NCBI Taxonomy" id="3153927"/>
    <lineage>
        <taxon>Bacteria</taxon>
        <taxon>Pseudomonadati</taxon>
        <taxon>Pseudomonadota</taxon>
        <taxon>Betaproteobacteria</taxon>
        <taxon>Neisseriales</taxon>
        <taxon>Chitinibacteraceae</taxon>
        <taxon>Chitinibacter</taxon>
    </lineage>
</organism>
<evidence type="ECO:0008006" key="3">
    <source>
        <dbReference type="Google" id="ProtNLM"/>
    </source>
</evidence>
<protein>
    <recommendedName>
        <fullName evidence="3">Prepilin-type N-terminal cleavage/methylation domain-containing protein</fullName>
    </recommendedName>
</protein>
<dbReference type="AlphaFoldDB" id="A0AAU7F647"/>
<evidence type="ECO:0000313" key="2">
    <source>
        <dbReference type="EMBL" id="XBL99310.1"/>
    </source>
</evidence>
<name>A0AAU7F647_9NEIS</name>
<keyword evidence="1" id="KW-1133">Transmembrane helix</keyword>
<dbReference type="KEGG" id="cmav:ABHF33_09485"/>
<accession>A0AAU7F647</accession>
<keyword evidence="1" id="KW-0472">Membrane</keyword>
<feature type="transmembrane region" description="Helical" evidence="1">
    <location>
        <begin position="12"/>
        <end position="35"/>
    </location>
</feature>
<gene>
    <name evidence="2" type="ORF">ABHF33_09485</name>
</gene>
<dbReference type="InterPro" id="IPR016419">
    <property type="entry name" value="Prepilin_Pept-dep_B_prd"/>
</dbReference>
<proteinExistence type="predicted"/>
<reference evidence="2" key="1">
    <citation type="submission" date="2024-05" db="EMBL/GenBank/DDBJ databases">
        <authorList>
            <person name="Yang L."/>
            <person name="Pan L."/>
        </authorList>
    </citation>
    <scope>NUCLEOTIDE SEQUENCE</scope>
    <source>
        <strain evidence="2">FCG-7</strain>
    </source>
</reference>
<evidence type="ECO:0000256" key="1">
    <source>
        <dbReference type="SAM" id="Phobius"/>
    </source>
</evidence>
<dbReference type="EMBL" id="CP157355">
    <property type="protein sequence ID" value="XBL99310.1"/>
    <property type="molecule type" value="Genomic_DNA"/>
</dbReference>
<sequence length="211" mass="22872">MKRSIKQQRGTSLIELLISIGIGLSLLTAICAYFYGSVGAQKNTLREISLGKEMRFAENLMISELRRSGFAPVELAAPDLNALTPGIFSTSCILSNYYNNNGATSILNVSGFRFINNQIQMRNNPAGKCSDEAGSNNWESLIDGTRIKVTSFSISQYPNSAGTLNLSYEAEAKNEHSDAALSNLDSTKIKVNNLAVDMFNVSVINTLTAAD</sequence>